<organism evidence="1 2">
    <name type="scientific">Aphanomyces euteiches</name>
    <dbReference type="NCBI Taxonomy" id="100861"/>
    <lineage>
        <taxon>Eukaryota</taxon>
        <taxon>Sar</taxon>
        <taxon>Stramenopiles</taxon>
        <taxon>Oomycota</taxon>
        <taxon>Saprolegniomycetes</taxon>
        <taxon>Saprolegniales</taxon>
        <taxon>Verrucalvaceae</taxon>
        <taxon>Aphanomyces</taxon>
    </lineage>
</organism>
<keyword evidence="2" id="KW-1185">Reference proteome</keyword>
<dbReference type="EMBL" id="VJMJ01000178">
    <property type="protein sequence ID" value="KAF0728353.1"/>
    <property type="molecule type" value="Genomic_DNA"/>
</dbReference>
<comment type="caution">
    <text evidence="1">The sequence shown here is derived from an EMBL/GenBank/DDBJ whole genome shotgun (WGS) entry which is preliminary data.</text>
</comment>
<reference evidence="1 2" key="1">
    <citation type="submission" date="2019-07" db="EMBL/GenBank/DDBJ databases">
        <title>Genomics analysis of Aphanomyces spp. identifies a new class of oomycete effector associated with host adaptation.</title>
        <authorList>
            <person name="Gaulin E."/>
        </authorList>
    </citation>
    <scope>NUCLEOTIDE SEQUENCE [LARGE SCALE GENOMIC DNA]</scope>
    <source>
        <strain evidence="1 2">ATCC 201684</strain>
    </source>
</reference>
<sequence>MGVVDSDPLSLVYSNEHSFLNRLVPRHERINRINAALELAFDQPPPATGTLRVCLATEEEWNAFVDWDGEVVHLEYLEWFADSGEIHIIEFVSTPHERYLGELISDQFRGRHVQKWLRSQGAATISQGQRASPDLSYGPYSDTSHTVLPPGVPDFDDFSTIKIEIGVSQPWGMAQGQLDRKAIQVWAVMPGVEYVLCVKLDPDFANAEYKLYDVRADPLVPLAPLPLVAPRTEIHFDGHRILGIQQGMSLPVGFPATPLVDLHSPLRVASRK</sequence>
<protein>
    <submittedName>
        <fullName evidence="1">Uncharacterized protein</fullName>
    </submittedName>
</protein>
<gene>
    <name evidence="1" type="ORF">Ae201684_013718</name>
</gene>
<name>A0A6G0WLZ5_9STRA</name>
<proteinExistence type="predicted"/>
<dbReference type="Proteomes" id="UP000481153">
    <property type="component" value="Unassembled WGS sequence"/>
</dbReference>
<evidence type="ECO:0000313" key="2">
    <source>
        <dbReference type="Proteomes" id="UP000481153"/>
    </source>
</evidence>
<accession>A0A6G0WLZ5</accession>
<dbReference type="AlphaFoldDB" id="A0A6G0WLZ5"/>
<evidence type="ECO:0000313" key="1">
    <source>
        <dbReference type="EMBL" id="KAF0728353.1"/>
    </source>
</evidence>
<dbReference type="VEuPathDB" id="FungiDB:AeMF1_005615"/>